<proteinExistence type="predicted"/>
<sequence length="68" mass="7756">MGPIKNTLISLKFLFSCRKFKDGSEYILTKEFRVAIASQEIVNRAQKGIFAPAIMQRKSVLRTSFFAI</sequence>
<reference evidence="2" key="1">
    <citation type="submission" date="2015-03" db="EMBL/GenBank/DDBJ databases">
        <authorList>
            <person name="Nijsse Bart"/>
        </authorList>
    </citation>
    <scope>NUCLEOTIDE SEQUENCE [LARGE SCALE GENOMIC DNA]</scope>
</reference>
<evidence type="ECO:0000313" key="1">
    <source>
        <dbReference type="EMBL" id="CQR73541.1"/>
    </source>
</evidence>
<protein>
    <submittedName>
        <fullName evidence="1">Uncharacterized protein</fullName>
    </submittedName>
</protein>
<dbReference type="EMBL" id="CTRP01000014">
    <property type="protein sequence ID" value="CQR73541.1"/>
    <property type="molecule type" value="Genomic_DNA"/>
</dbReference>
<gene>
    <name evidence="1" type="ORF">SpAn4DRAFT_0003</name>
</gene>
<evidence type="ECO:0000313" key="2">
    <source>
        <dbReference type="Proteomes" id="UP000049855"/>
    </source>
</evidence>
<dbReference type="Proteomes" id="UP000049855">
    <property type="component" value="Unassembled WGS sequence"/>
</dbReference>
<dbReference type="AlphaFoldDB" id="A0A0U1L1L3"/>
<name>A0A0U1L1L3_9FIRM</name>
<accession>A0A0U1L1L3</accession>
<keyword evidence="2" id="KW-1185">Reference proteome</keyword>
<organism evidence="1 2">
    <name type="scientific">Sporomusa ovata</name>
    <dbReference type="NCBI Taxonomy" id="2378"/>
    <lineage>
        <taxon>Bacteria</taxon>
        <taxon>Bacillati</taxon>
        <taxon>Bacillota</taxon>
        <taxon>Negativicutes</taxon>
        <taxon>Selenomonadales</taxon>
        <taxon>Sporomusaceae</taxon>
        <taxon>Sporomusa</taxon>
    </lineage>
</organism>